<dbReference type="GO" id="GO:0005840">
    <property type="term" value="C:ribosome"/>
    <property type="evidence" value="ECO:0007669"/>
    <property type="project" value="UniProtKB-KW"/>
</dbReference>
<dbReference type="GO" id="GO:0003729">
    <property type="term" value="F:mRNA binding"/>
    <property type="evidence" value="ECO:0007669"/>
    <property type="project" value="TreeGrafter"/>
</dbReference>
<dbReference type="PROSITE" id="PS50126">
    <property type="entry name" value="S1"/>
    <property type="match status" value="3"/>
</dbReference>
<feature type="non-terminal residue" evidence="5">
    <location>
        <position position="1"/>
    </location>
</feature>
<protein>
    <recommendedName>
        <fullName evidence="4">S1 motif domain-containing protein</fullName>
    </recommendedName>
</protein>
<dbReference type="FunFam" id="2.40.50.140:FF:000051">
    <property type="entry name" value="RNA-binding transcriptional accessory protein"/>
    <property type="match status" value="1"/>
</dbReference>
<dbReference type="CDD" id="cd05688">
    <property type="entry name" value="S1_RPS1_repeat_ec3"/>
    <property type="match status" value="1"/>
</dbReference>
<dbReference type="GO" id="GO:0003735">
    <property type="term" value="F:structural constituent of ribosome"/>
    <property type="evidence" value="ECO:0007669"/>
    <property type="project" value="TreeGrafter"/>
</dbReference>
<evidence type="ECO:0000256" key="1">
    <source>
        <dbReference type="ARBA" id="ARBA00006767"/>
    </source>
</evidence>
<dbReference type="SUPFAM" id="SSF50249">
    <property type="entry name" value="Nucleic acid-binding proteins"/>
    <property type="match status" value="3"/>
</dbReference>
<sequence>FNRGGIIVTYLDLPGFVPASHVVGISRGIAEAKRRELLESMVGKDIDVRVIEVDRQRHRLVLSQRAAQRSIRAKQKDKLIGELYEGQVLDGTIINVRDFGAFVDLGAADGLVHVSELAWQQVDHPKNIVEPGEEVKVMVIKIDRKRQRIGLSIKQLLPSPWDSVEERLAPGQAIVGKITRVLDFGAFIDLGEGIEGLLHNSQISEEADSDIVVGNEISLKVVSLDVQRHRVSLSLANSHTDNQE</sequence>
<organism evidence="5">
    <name type="scientific">marine metagenome</name>
    <dbReference type="NCBI Taxonomy" id="408172"/>
    <lineage>
        <taxon>unclassified sequences</taxon>
        <taxon>metagenomes</taxon>
        <taxon>ecological metagenomes</taxon>
    </lineage>
</organism>
<feature type="domain" description="S1 motif" evidence="4">
    <location>
        <begin position="1"/>
        <end position="65"/>
    </location>
</feature>
<dbReference type="AlphaFoldDB" id="A0A383BQX7"/>
<name>A0A383BQX7_9ZZZZ</name>
<dbReference type="SMART" id="SM00316">
    <property type="entry name" value="S1"/>
    <property type="match status" value="2"/>
</dbReference>
<dbReference type="EMBL" id="UINC01202494">
    <property type="protein sequence ID" value="SVE22322.1"/>
    <property type="molecule type" value="Genomic_DNA"/>
</dbReference>
<evidence type="ECO:0000256" key="3">
    <source>
        <dbReference type="ARBA" id="ARBA00023274"/>
    </source>
</evidence>
<dbReference type="Pfam" id="PF00575">
    <property type="entry name" value="S1"/>
    <property type="match status" value="2"/>
</dbReference>
<dbReference type="PANTHER" id="PTHR10724:SF7">
    <property type="entry name" value="SMALL RIBOSOMAL SUBUNIT PROTEIN BS1C"/>
    <property type="match status" value="1"/>
</dbReference>
<dbReference type="Gene3D" id="2.40.50.140">
    <property type="entry name" value="Nucleic acid-binding proteins"/>
    <property type="match status" value="3"/>
</dbReference>
<accession>A0A383BQX7</accession>
<feature type="domain" description="S1 motif" evidence="4">
    <location>
        <begin position="171"/>
        <end position="236"/>
    </location>
</feature>
<dbReference type="GO" id="GO:0005737">
    <property type="term" value="C:cytoplasm"/>
    <property type="evidence" value="ECO:0007669"/>
    <property type="project" value="UniProtKB-ARBA"/>
</dbReference>
<proteinExistence type="inferred from homology"/>
<evidence type="ECO:0000259" key="4">
    <source>
        <dbReference type="PROSITE" id="PS50126"/>
    </source>
</evidence>
<keyword evidence="3" id="KW-0687">Ribonucleoprotein</keyword>
<comment type="similarity">
    <text evidence="1">Belongs to the bacterial ribosomal protein bS1 family.</text>
</comment>
<reference evidence="5" key="1">
    <citation type="submission" date="2018-05" db="EMBL/GenBank/DDBJ databases">
        <authorList>
            <person name="Lanie J.A."/>
            <person name="Ng W.-L."/>
            <person name="Kazmierczak K.M."/>
            <person name="Andrzejewski T.M."/>
            <person name="Davidsen T.M."/>
            <person name="Wayne K.J."/>
            <person name="Tettelin H."/>
            <person name="Glass J.I."/>
            <person name="Rusch D."/>
            <person name="Podicherti R."/>
            <person name="Tsui H.-C.T."/>
            <person name="Winkler M.E."/>
        </authorList>
    </citation>
    <scope>NUCLEOTIDE SEQUENCE</scope>
</reference>
<dbReference type="InterPro" id="IPR012340">
    <property type="entry name" value="NA-bd_OB-fold"/>
</dbReference>
<dbReference type="PANTHER" id="PTHR10724">
    <property type="entry name" value="30S RIBOSOMAL PROTEIN S1"/>
    <property type="match status" value="1"/>
</dbReference>
<keyword evidence="2" id="KW-0689">Ribosomal protein</keyword>
<dbReference type="InterPro" id="IPR050437">
    <property type="entry name" value="Ribos_protein_bS1-like"/>
</dbReference>
<gene>
    <name evidence="5" type="ORF">METZ01_LOCUS475176</name>
</gene>
<evidence type="ECO:0000313" key="5">
    <source>
        <dbReference type="EMBL" id="SVE22322.1"/>
    </source>
</evidence>
<dbReference type="GO" id="GO:0006412">
    <property type="term" value="P:translation"/>
    <property type="evidence" value="ECO:0007669"/>
    <property type="project" value="TreeGrafter"/>
</dbReference>
<feature type="domain" description="S1 motif" evidence="4">
    <location>
        <begin position="86"/>
        <end position="154"/>
    </location>
</feature>
<dbReference type="GO" id="GO:1990904">
    <property type="term" value="C:ribonucleoprotein complex"/>
    <property type="evidence" value="ECO:0007669"/>
    <property type="project" value="UniProtKB-KW"/>
</dbReference>
<dbReference type="CDD" id="cd04465">
    <property type="entry name" value="S1_RPS1_repeat_ec2_hs2"/>
    <property type="match status" value="1"/>
</dbReference>
<feature type="non-terminal residue" evidence="5">
    <location>
        <position position="244"/>
    </location>
</feature>
<evidence type="ECO:0000256" key="2">
    <source>
        <dbReference type="ARBA" id="ARBA00022980"/>
    </source>
</evidence>
<dbReference type="InterPro" id="IPR003029">
    <property type="entry name" value="S1_domain"/>
</dbReference>